<evidence type="ECO:0000313" key="4">
    <source>
        <dbReference type="EMBL" id="ARX60692.1"/>
    </source>
</evidence>
<dbReference type="Gene3D" id="1.10.150.130">
    <property type="match status" value="1"/>
</dbReference>
<dbReference type="InterPro" id="IPR010998">
    <property type="entry name" value="Integrase_recombinase_N"/>
</dbReference>
<name>A0A1Z1V0P1_RHOHA</name>
<dbReference type="GO" id="GO:0003677">
    <property type="term" value="F:DNA binding"/>
    <property type="evidence" value="ECO:0007669"/>
    <property type="project" value="UniProtKB-KW"/>
</dbReference>
<geneLocation type="plasmid" evidence="3">
    <name>pVAPB1413</name>
</geneLocation>
<dbReference type="RefSeq" id="WP_172687730.1">
    <property type="nucleotide sequence ID" value="NZ_KX443406.1"/>
</dbReference>
<geneLocation type="plasmid" evidence="4">
    <name>PVAPB1533</name>
</geneLocation>
<evidence type="ECO:0000313" key="3">
    <source>
        <dbReference type="EMBL" id="ARX60586.1"/>
    </source>
</evidence>
<dbReference type="EMBL" id="KX443407">
    <property type="protein sequence ID" value="ARX60692.1"/>
    <property type="molecule type" value="Genomic_DNA"/>
</dbReference>
<reference evidence="3" key="1">
    <citation type="journal article" date="2017" name="Genome Biol. Evol.">
        <title>Comparative Genomics of Rhodococcus equi Virulence Plasmids Indicates Host-Driven Evolution of the vap Pathogenicity Island.</title>
        <authorList>
            <person name="MacArthur I."/>
            <person name="Anastasi E."/>
            <person name="Alvarez S."/>
            <person name="Scortti M."/>
            <person name="Vazquez-Boland J.A."/>
        </authorList>
    </citation>
    <scope>NUCLEOTIDE SEQUENCE</scope>
    <source>
        <strain evidence="3">PAM1413</strain>
        <strain evidence="4">PAM1533</strain>
        <plasmid evidence="3">pVAPB1413</plasmid>
        <plasmid evidence="4">PVAPB1533</plasmid>
    </source>
</reference>
<organism evidence="3">
    <name type="scientific">Rhodococcus hoagii</name>
    <name type="common">Corynebacterium equii</name>
    <dbReference type="NCBI Taxonomy" id="43767"/>
    <lineage>
        <taxon>Bacteria</taxon>
        <taxon>Bacillati</taxon>
        <taxon>Actinomycetota</taxon>
        <taxon>Actinomycetes</taxon>
        <taxon>Mycobacteriales</taxon>
        <taxon>Nocardiaceae</taxon>
        <taxon>Prescottella</taxon>
    </lineage>
</organism>
<evidence type="ECO:0000256" key="2">
    <source>
        <dbReference type="SAM" id="MobiDB-lite"/>
    </source>
</evidence>
<dbReference type="SUPFAM" id="SSF47823">
    <property type="entry name" value="lambda integrase-like, N-terminal domain"/>
    <property type="match status" value="1"/>
</dbReference>
<gene>
    <name evidence="3" type="ORF">pVAPB1413_0806</name>
    <name evidence="4" type="ORF">pVAPB1533_0806</name>
</gene>
<keyword evidence="1" id="KW-0238">DNA-binding</keyword>
<evidence type="ECO:0008006" key="5">
    <source>
        <dbReference type="Google" id="ProtNLM"/>
    </source>
</evidence>
<dbReference type="AlphaFoldDB" id="A0A1Z1V0P1"/>
<proteinExistence type="predicted"/>
<dbReference type="EMBL" id="KX443406">
    <property type="protein sequence ID" value="ARX60586.1"/>
    <property type="molecule type" value="Genomic_DNA"/>
</dbReference>
<protein>
    <recommendedName>
        <fullName evidence="5">Recombinase</fullName>
    </recommendedName>
</protein>
<sequence>MTTTLSRPRRYRYDWALFADWCTAADLPPLPASPSTLAQFLAEHPAGASTQRARVTAINWHHNHAGLPAPGRSDTIRDLLDANRAVRLRQASELIWQQIPQLPTGGWPQGLFGRRDAALLLIAAAGVPLQQITGLQRRHLICDGETLVVDTGRYRYRLDPTTGDPKLTPADVYRRWAQVLAFTDRHPSTRTLAAHLTRGHLPDITDDQSRDGRDGLVFTSIDRWGYLPLPPQPLTAGSIAAIVRQHLTGTAPSHALPPRRPRPAPAAADLAPPPEPPPLSDEYYDRGTAARRDALTALADVGDVLDDVEARADALLEQTLAMIENW</sequence>
<evidence type="ECO:0000256" key="1">
    <source>
        <dbReference type="ARBA" id="ARBA00023125"/>
    </source>
</evidence>
<accession>A0A1Z1V0P1</accession>
<keyword evidence="3" id="KW-0614">Plasmid</keyword>
<feature type="region of interest" description="Disordered" evidence="2">
    <location>
        <begin position="250"/>
        <end position="281"/>
    </location>
</feature>